<organism evidence="2 3">
    <name type="scientific">Rhodoferax sediminis</name>
    <dbReference type="NCBI Taxonomy" id="2509614"/>
    <lineage>
        <taxon>Bacteria</taxon>
        <taxon>Pseudomonadati</taxon>
        <taxon>Pseudomonadota</taxon>
        <taxon>Betaproteobacteria</taxon>
        <taxon>Burkholderiales</taxon>
        <taxon>Comamonadaceae</taxon>
        <taxon>Rhodoferax</taxon>
    </lineage>
</organism>
<keyword evidence="3" id="KW-1185">Reference proteome</keyword>
<dbReference type="InterPro" id="IPR013149">
    <property type="entry name" value="ADH-like_C"/>
</dbReference>
<dbReference type="InterPro" id="IPR051397">
    <property type="entry name" value="Zn-ADH-like_protein"/>
</dbReference>
<evidence type="ECO:0000259" key="1">
    <source>
        <dbReference type="SMART" id="SM00829"/>
    </source>
</evidence>
<dbReference type="Pfam" id="PF08240">
    <property type="entry name" value="ADH_N"/>
    <property type="match status" value="1"/>
</dbReference>
<sequence length="333" mass="34936">MSERADTHYTALVVEQPTPDFSGVALRTLPLESPGPQQVLIRVRAAALNYPDVLLTQGTYQFKPPLPFVPGLEASGEVVAVGVGVSHVWPGDAVVAQTRQGGALGQMMIADASEVRPMPANLDWDEASAYSAAGMTAYVSLVHRGQLEAGETLLVHGATGGAGLATVQLGRHLGARVIATGRSLEKLDAARAAGAHELVQVGEGLRDDILRMTGDKGADVVFDPVGGDVFDASLRSLAWGGRLLVVGFLAGRIADLKSNYVLIKNISIIGIRAGEFIRRDPAKGAEVMRQVDALAAQGVLKPYISARFPLAEGVQALRVLARGKATGKIVVTL</sequence>
<evidence type="ECO:0000313" key="3">
    <source>
        <dbReference type="Proteomes" id="UP000316798"/>
    </source>
</evidence>
<evidence type="ECO:0000313" key="2">
    <source>
        <dbReference type="EMBL" id="QDL38500.1"/>
    </source>
</evidence>
<dbReference type="SUPFAM" id="SSF50129">
    <property type="entry name" value="GroES-like"/>
    <property type="match status" value="1"/>
</dbReference>
<protein>
    <submittedName>
        <fullName evidence="2">NADPH:quinone oxidoreductase family protein</fullName>
    </submittedName>
</protein>
<dbReference type="KEGG" id="rhf:EUB48_15275"/>
<dbReference type="SMART" id="SM00829">
    <property type="entry name" value="PKS_ER"/>
    <property type="match status" value="1"/>
</dbReference>
<dbReference type="InterPro" id="IPR011032">
    <property type="entry name" value="GroES-like_sf"/>
</dbReference>
<dbReference type="OrthoDB" id="5484143at2"/>
<dbReference type="GO" id="GO:0016491">
    <property type="term" value="F:oxidoreductase activity"/>
    <property type="evidence" value="ECO:0007669"/>
    <property type="project" value="InterPro"/>
</dbReference>
<dbReference type="RefSeq" id="WP_142819946.1">
    <property type="nucleotide sequence ID" value="NZ_CP035503.1"/>
</dbReference>
<accession>A0A515DDQ6</accession>
<reference evidence="2 3" key="1">
    <citation type="submission" date="2019-01" db="EMBL/GenBank/DDBJ databases">
        <title>Genomic insights into a novel species Rhodoferax sp.</title>
        <authorList>
            <person name="Jin L."/>
        </authorList>
    </citation>
    <scope>NUCLEOTIDE SEQUENCE [LARGE SCALE GENOMIC DNA]</scope>
    <source>
        <strain evidence="2 3">CHu59-6-5</strain>
    </source>
</reference>
<dbReference type="InterPro" id="IPR013154">
    <property type="entry name" value="ADH-like_N"/>
</dbReference>
<gene>
    <name evidence="2" type="ORF">EUB48_15275</name>
</gene>
<dbReference type="CDD" id="cd08241">
    <property type="entry name" value="QOR1"/>
    <property type="match status" value="1"/>
</dbReference>
<proteinExistence type="predicted"/>
<dbReference type="Gene3D" id="3.40.50.720">
    <property type="entry name" value="NAD(P)-binding Rossmann-like Domain"/>
    <property type="match status" value="1"/>
</dbReference>
<dbReference type="Pfam" id="PF00107">
    <property type="entry name" value="ADH_zinc_N"/>
    <property type="match status" value="1"/>
</dbReference>
<dbReference type="InterPro" id="IPR036291">
    <property type="entry name" value="NAD(P)-bd_dom_sf"/>
</dbReference>
<name>A0A515DDQ6_9BURK</name>
<dbReference type="PANTHER" id="PTHR43677:SF4">
    <property type="entry name" value="QUINONE OXIDOREDUCTASE-LIKE PROTEIN 2"/>
    <property type="match status" value="1"/>
</dbReference>
<dbReference type="AlphaFoldDB" id="A0A515DDQ6"/>
<dbReference type="PANTHER" id="PTHR43677">
    <property type="entry name" value="SHORT-CHAIN DEHYDROGENASE/REDUCTASE"/>
    <property type="match status" value="1"/>
</dbReference>
<dbReference type="InterPro" id="IPR020843">
    <property type="entry name" value="ER"/>
</dbReference>
<feature type="domain" description="Enoyl reductase (ER)" evidence="1">
    <location>
        <begin position="19"/>
        <end position="331"/>
    </location>
</feature>
<dbReference type="Proteomes" id="UP000316798">
    <property type="component" value="Chromosome"/>
</dbReference>
<dbReference type="Gene3D" id="3.90.180.10">
    <property type="entry name" value="Medium-chain alcohol dehydrogenases, catalytic domain"/>
    <property type="match status" value="1"/>
</dbReference>
<dbReference type="SUPFAM" id="SSF51735">
    <property type="entry name" value="NAD(P)-binding Rossmann-fold domains"/>
    <property type="match status" value="1"/>
</dbReference>
<dbReference type="EMBL" id="CP035503">
    <property type="protein sequence ID" value="QDL38500.1"/>
    <property type="molecule type" value="Genomic_DNA"/>
</dbReference>